<dbReference type="InterPro" id="IPR012337">
    <property type="entry name" value="RNaseH-like_sf"/>
</dbReference>
<dbReference type="PANTHER" id="PTHR46889">
    <property type="entry name" value="TRANSPOSASE INSF FOR INSERTION SEQUENCE IS3B-RELATED"/>
    <property type="match status" value="1"/>
</dbReference>
<proteinExistence type="predicted"/>
<sequence>MPGFGIPRRTVYYKPVKAAPMVEARFSEPIKKLIEEEPFFGYRTVAWLLEFNKNTMQRIFQIKGWPLSAACCACACRATGAQACRGMRPRIQAVPSVAAAPNERWSTDLARIWTDKDGWASLAFVGETVPRTVSRPSSLIDCHTSELLGWHLSKSGKATTASAALEHALIARFGTLSKVEEEFLLRSDNGLIFTSHHFTRIARSYGLKQAFITPHCPQQNDMVERFIRTLKKQCVHRHRFETIQQVMRAIGDWIIIGCATYSAPSFDTVRSLFTTLSATRALEPEPGFFVST</sequence>
<dbReference type="SUPFAM" id="SSF53098">
    <property type="entry name" value="Ribonuclease H-like"/>
    <property type="match status" value="1"/>
</dbReference>
<dbReference type="EMBL" id="BMJV01000006">
    <property type="protein sequence ID" value="GGG78564.1"/>
    <property type="molecule type" value="Genomic_DNA"/>
</dbReference>
<organism evidence="2 3">
    <name type="scientific">Salipiger pallidus</name>
    <dbReference type="NCBI Taxonomy" id="1775170"/>
    <lineage>
        <taxon>Bacteria</taxon>
        <taxon>Pseudomonadati</taxon>
        <taxon>Pseudomonadota</taxon>
        <taxon>Alphaproteobacteria</taxon>
        <taxon>Rhodobacterales</taxon>
        <taxon>Roseobacteraceae</taxon>
        <taxon>Salipiger</taxon>
    </lineage>
</organism>
<accession>A0A8J2ZLT5</accession>
<keyword evidence="3" id="KW-1185">Reference proteome</keyword>
<dbReference type="Pfam" id="PF00665">
    <property type="entry name" value="rve"/>
    <property type="match status" value="1"/>
</dbReference>
<dbReference type="Proteomes" id="UP000617145">
    <property type="component" value="Unassembled WGS sequence"/>
</dbReference>
<dbReference type="GO" id="GO:0003676">
    <property type="term" value="F:nucleic acid binding"/>
    <property type="evidence" value="ECO:0007669"/>
    <property type="project" value="InterPro"/>
</dbReference>
<dbReference type="Gene3D" id="3.30.420.10">
    <property type="entry name" value="Ribonuclease H-like superfamily/Ribonuclease H"/>
    <property type="match status" value="1"/>
</dbReference>
<protein>
    <recommendedName>
        <fullName evidence="1">Integrase catalytic domain-containing protein</fullName>
    </recommendedName>
</protein>
<dbReference type="PROSITE" id="PS50994">
    <property type="entry name" value="INTEGRASE"/>
    <property type="match status" value="1"/>
</dbReference>
<dbReference type="GO" id="GO:0015074">
    <property type="term" value="P:DNA integration"/>
    <property type="evidence" value="ECO:0007669"/>
    <property type="project" value="InterPro"/>
</dbReference>
<dbReference type="PANTHER" id="PTHR46889:SF4">
    <property type="entry name" value="TRANSPOSASE INSO FOR INSERTION SEQUENCE ELEMENT IS911B-RELATED"/>
    <property type="match status" value="1"/>
</dbReference>
<feature type="domain" description="Integrase catalytic" evidence="1">
    <location>
        <begin position="97"/>
        <end position="292"/>
    </location>
</feature>
<reference evidence="2" key="2">
    <citation type="submission" date="2020-09" db="EMBL/GenBank/DDBJ databases">
        <authorList>
            <person name="Sun Q."/>
            <person name="Zhou Y."/>
        </authorList>
    </citation>
    <scope>NUCLEOTIDE SEQUENCE</scope>
    <source>
        <strain evidence="2">CGMCC 1.15762</strain>
    </source>
</reference>
<name>A0A8J2ZLT5_9RHOB</name>
<gene>
    <name evidence="2" type="ORF">GCM10011415_29450</name>
</gene>
<evidence type="ECO:0000313" key="2">
    <source>
        <dbReference type="EMBL" id="GGG78564.1"/>
    </source>
</evidence>
<dbReference type="InterPro" id="IPR050900">
    <property type="entry name" value="Transposase_IS3/IS150/IS904"/>
</dbReference>
<evidence type="ECO:0000259" key="1">
    <source>
        <dbReference type="PROSITE" id="PS50994"/>
    </source>
</evidence>
<reference evidence="2" key="1">
    <citation type="journal article" date="2014" name="Int. J. Syst. Evol. Microbiol.">
        <title>Complete genome sequence of Corynebacterium casei LMG S-19264T (=DSM 44701T), isolated from a smear-ripened cheese.</title>
        <authorList>
            <consortium name="US DOE Joint Genome Institute (JGI-PGF)"/>
            <person name="Walter F."/>
            <person name="Albersmeier A."/>
            <person name="Kalinowski J."/>
            <person name="Ruckert C."/>
        </authorList>
    </citation>
    <scope>NUCLEOTIDE SEQUENCE</scope>
    <source>
        <strain evidence="2">CGMCC 1.15762</strain>
    </source>
</reference>
<comment type="caution">
    <text evidence="2">The sequence shown here is derived from an EMBL/GenBank/DDBJ whole genome shotgun (WGS) entry which is preliminary data.</text>
</comment>
<dbReference type="AlphaFoldDB" id="A0A8J2ZLT5"/>
<evidence type="ECO:0000313" key="3">
    <source>
        <dbReference type="Proteomes" id="UP000617145"/>
    </source>
</evidence>
<dbReference type="InterPro" id="IPR001584">
    <property type="entry name" value="Integrase_cat-core"/>
</dbReference>
<dbReference type="InterPro" id="IPR036397">
    <property type="entry name" value="RNaseH_sf"/>
</dbReference>